<proteinExistence type="predicted"/>
<name>A0ABD5Y0J2_9EURY</name>
<evidence type="ECO:0000256" key="1">
    <source>
        <dbReference type="SAM" id="MobiDB-lite"/>
    </source>
</evidence>
<feature type="transmembrane region" description="Helical" evidence="2">
    <location>
        <begin position="31"/>
        <end position="54"/>
    </location>
</feature>
<dbReference type="Pfam" id="PF07790">
    <property type="entry name" value="Pilin_N"/>
    <property type="match status" value="1"/>
</dbReference>
<organism evidence="4 5">
    <name type="scientific">Halosimplex aquaticum</name>
    <dbReference type="NCBI Taxonomy" id="3026162"/>
    <lineage>
        <taxon>Archaea</taxon>
        <taxon>Methanobacteriati</taxon>
        <taxon>Methanobacteriota</taxon>
        <taxon>Stenosarchaea group</taxon>
        <taxon>Halobacteria</taxon>
        <taxon>Halobacteriales</taxon>
        <taxon>Haloarculaceae</taxon>
        <taxon>Halosimplex</taxon>
    </lineage>
</organism>
<dbReference type="EMBL" id="JBHTAS010000001">
    <property type="protein sequence ID" value="MFC7140910.1"/>
    <property type="molecule type" value="Genomic_DNA"/>
</dbReference>
<dbReference type="AlphaFoldDB" id="A0ABD5Y0J2"/>
<feature type="domain" description="Archaeal Type IV pilin N-terminal" evidence="3">
    <location>
        <begin position="26"/>
        <end position="105"/>
    </location>
</feature>
<dbReference type="InterPro" id="IPR012859">
    <property type="entry name" value="Pilin_N_archaeal"/>
</dbReference>
<feature type="region of interest" description="Disordered" evidence="1">
    <location>
        <begin position="1"/>
        <end position="26"/>
    </location>
</feature>
<dbReference type="Proteomes" id="UP001596432">
    <property type="component" value="Unassembled WGS sequence"/>
</dbReference>
<comment type="caution">
    <text evidence="4">The sequence shown here is derived from an EMBL/GenBank/DDBJ whole genome shotgun (WGS) entry which is preliminary data.</text>
</comment>
<keyword evidence="2" id="KW-0472">Membrane</keyword>
<evidence type="ECO:0000259" key="3">
    <source>
        <dbReference type="Pfam" id="PF07790"/>
    </source>
</evidence>
<keyword evidence="5" id="KW-1185">Reference proteome</keyword>
<keyword evidence="2" id="KW-0812">Transmembrane</keyword>
<reference evidence="4 5" key="1">
    <citation type="journal article" date="2019" name="Int. J. Syst. Evol. Microbiol.">
        <title>The Global Catalogue of Microorganisms (GCM) 10K type strain sequencing project: providing services to taxonomists for standard genome sequencing and annotation.</title>
        <authorList>
            <consortium name="The Broad Institute Genomics Platform"/>
            <consortium name="The Broad Institute Genome Sequencing Center for Infectious Disease"/>
            <person name="Wu L."/>
            <person name="Ma J."/>
        </authorList>
    </citation>
    <scope>NUCLEOTIDE SEQUENCE [LARGE SCALE GENOMIC DNA]</scope>
    <source>
        <strain evidence="4 5">XZYJT29</strain>
    </source>
</reference>
<evidence type="ECO:0000256" key="2">
    <source>
        <dbReference type="SAM" id="Phobius"/>
    </source>
</evidence>
<dbReference type="GeneID" id="78821216"/>
<evidence type="ECO:0000313" key="5">
    <source>
        <dbReference type="Proteomes" id="UP001596432"/>
    </source>
</evidence>
<dbReference type="RefSeq" id="WP_274321994.1">
    <property type="nucleotide sequence ID" value="NZ_CP118158.1"/>
</dbReference>
<evidence type="ECO:0000313" key="4">
    <source>
        <dbReference type="EMBL" id="MFC7140910.1"/>
    </source>
</evidence>
<sequence length="196" mass="20673">MTDRRPSGPRPATGVRSPTGDAHTDRATSPVVGVVVLVGITALLASVSLAVVGLNHARPAAAPQVHLSAELSATDGWPSGQRLRVVHEAGETLVVSDLAVVVELERSGERARLRGFPTRRLTDEHRRGADLFDRTYAGVDGELDAAHGDGRWESGEAASLRIAQHEFDVRSGDDATVRIVHWPSGATVATVEVAAS</sequence>
<protein>
    <submittedName>
        <fullName evidence="4">Type IV pilin</fullName>
    </submittedName>
</protein>
<gene>
    <name evidence="4" type="ORF">ACFQMA_13885</name>
</gene>
<accession>A0ABD5Y0J2</accession>
<keyword evidence="2" id="KW-1133">Transmembrane helix</keyword>